<evidence type="ECO:0000313" key="1">
    <source>
        <dbReference type="EMBL" id="CAD0092006.1"/>
    </source>
</evidence>
<gene>
    <name evidence="1" type="ORF">AWRI4619_LOCUS7016</name>
</gene>
<keyword evidence="2" id="KW-1185">Reference proteome</keyword>
<dbReference type="EMBL" id="CAIJEN010000013">
    <property type="protein sequence ID" value="CAD0092006.1"/>
    <property type="molecule type" value="Genomic_DNA"/>
</dbReference>
<accession>A0A9N8JQG9</accession>
<dbReference type="AlphaFoldDB" id="A0A9N8JQG9"/>
<reference evidence="1" key="1">
    <citation type="submission" date="2020-06" db="EMBL/GenBank/DDBJ databases">
        <authorList>
            <person name="Onetto C."/>
        </authorList>
    </citation>
    <scope>NUCLEOTIDE SEQUENCE</scope>
</reference>
<organism evidence="1 2">
    <name type="scientific">Aureobasidium vineae</name>
    <dbReference type="NCBI Taxonomy" id="2773715"/>
    <lineage>
        <taxon>Eukaryota</taxon>
        <taxon>Fungi</taxon>
        <taxon>Dikarya</taxon>
        <taxon>Ascomycota</taxon>
        <taxon>Pezizomycotina</taxon>
        <taxon>Dothideomycetes</taxon>
        <taxon>Dothideomycetidae</taxon>
        <taxon>Dothideales</taxon>
        <taxon>Saccotheciaceae</taxon>
        <taxon>Aureobasidium</taxon>
    </lineage>
</organism>
<dbReference type="Proteomes" id="UP000716446">
    <property type="component" value="Unassembled WGS sequence"/>
</dbReference>
<comment type="caution">
    <text evidence="1">The sequence shown here is derived from an EMBL/GenBank/DDBJ whole genome shotgun (WGS) entry which is preliminary data.</text>
</comment>
<proteinExistence type="predicted"/>
<protein>
    <submittedName>
        <fullName evidence="1">Uncharacterized protein</fullName>
    </submittedName>
</protein>
<name>A0A9N8JQG9_9PEZI</name>
<sequence length="137" mass="15666">MPSSSDHNTDKERRLIGVFIYSHVRLRRADEHFLNIHLTSAFAAVLEMEEEDLEFQLEDKEGLQMVHAEEDKLARWKGGTKSALVHSAAELVEDVARDTVGEFGVREQEVMFQLAETMYGVARDLKSPKIDYITIDD</sequence>
<evidence type="ECO:0000313" key="2">
    <source>
        <dbReference type="Proteomes" id="UP000716446"/>
    </source>
</evidence>